<feature type="non-terminal residue" evidence="1">
    <location>
        <position position="158"/>
    </location>
</feature>
<accession>A0ABN9W3N6</accession>
<comment type="caution">
    <text evidence="1">The sequence shown here is derived from an EMBL/GenBank/DDBJ whole genome shotgun (WGS) entry which is preliminary data.</text>
</comment>
<dbReference type="Proteomes" id="UP001189429">
    <property type="component" value="Unassembled WGS sequence"/>
</dbReference>
<evidence type="ECO:0000313" key="2">
    <source>
        <dbReference type="Proteomes" id="UP001189429"/>
    </source>
</evidence>
<protein>
    <submittedName>
        <fullName evidence="1">Uncharacterized protein</fullName>
    </submittedName>
</protein>
<evidence type="ECO:0000313" key="1">
    <source>
        <dbReference type="EMBL" id="CAK0880697.1"/>
    </source>
</evidence>
<keyword evidence="2" id="KW-1185">Reference proteome</keyword>
<dbReference type="EMBL" id="CAUYUJ010018107">
    <property type="protein sequence ID" value="CAK0880697.1"/>
    <property type="molecule type" value="Genomic_DNA"/>
</dbReference>
<proteinExistence type="predicted"/>
<organism evidence="1 2">
    <name type="scientific">Prorocentrum cordatum</name>
    <dbReference type="NCBI Taxonomy" id="2364126"/>
    <lineage>
        <taxon>Eukaryota</taxon>
        <taxon>Sar</taxon>
        <taxon>Alveolata</taxon>
        <taxon>Dinophyceae</taxon>
        <taxon>Prorocentrales</taxon>
        <taxon>Prorocentraceae</taxon>
        <taxon>Prorocentrum</taxon>
    </lineage>
</organism>
<name>A0ABN9W3N6_9DINO</name>
<gene>
    <name evidence="1" type="ORF">PCOR1329_LOCUS63769</name>
</gene>
<feature type="non-terminal residue" evidence="1">
    <location>
        <position position="1"/>
    </location>
</feature>
<sequence>RAGEFGAHRAVGRALLRPRWVARPGVALQHGRDLPSPAPAEQREHRALAGHGRAHLQGAGAARDEGLFEPVDSSRKLTAIFWKGRFKRFQDVLATFMEPFCGREIREVEQADEVAYVKCHLCTDVLCEDSKDTPGVYLEVEVPAPRAAPRLAARTAPC</sequence>
<reference evidence="1" key="1">
    <citation type="submission" date="2023-10" db="EMBL/GenBank/DDBJ databases">
        <authorList>
            <person name="Chen Y."/>
            <person name="Shah S."/>
            <person name="Dougan E. K."/>
            <person name="Thang M."/>
            <person name="Chan C."/>
        </authorList>
    </citation>
    <scope>NUCLEOTIDE SEQUENCE [LARGE SCALE GENOMIC DNA]</scope>
</reference>